<dbReference type="PROSITE" id="PS51318">
    <property type="entry name" value="TAT"/>
    <property type="match status" value="1"/>
</dbReference>
<dbReference type="Gene3D" id="3.40.190.10">
    <property type="entry name" value="Periplasmic binding protein-like II"/>
    <property type="match status" value="1"/>
</dbReference>
<protein>
    <submittedName>
        <fullName evidence="3">Putattive exported protein</fullName>
    </submittedName>
</protein>
<dbReference type="OrthoDB" id="8678477at2"/>
<dbReference type="SUPFAM" id="SSF53850">
    <property type="entry name" value="Periplasmic binding protein-like II"/>
    <property type="match status" value="1"/>
</dbReference>
<organism evidence="3 4">
    <name type="scientific">Bordetella ansorpii</name>
    <dbReference type="NCBI Taxonomy" id="288768"/>
    <lineage>
        <taxon>Bacteria</taxon>
        <taxon>Pseudomonadati</taxon>
        <taxon>Pseudomonadota</taxon>
        <taxon>Betaproteobacteria</taxon>
        <taxon>Burkholderiales</taxon>
        <taxon>Alcaligenaceae</taxon>
        <taxon>Bordetella</taxon>
    </lineage>
</organism>
<gene>
    <name evidence="3" type="ORF">SAMEA1982600_02384</name>
</gene>
<sequence>MIEQRRLLLASAALTAALAGLPAAQAQPADWPTRPIRLVVPFAAGGTTDLIARVVAEPLGRELGQPVIVENRGGGGGTIGAAEIVRAAPDGYAIGISTISTIATNPAINPKTPYDPLTDFTPIVNLAATPSVIAVNKDFAGKDLKSAIETLKRAPDKYSYGSSGQGGIQHLMMEMFKIETGTSITHIPYRGAGPALADTVAGQVAMTLDQIPSILPFIKSGQLVPLVVAAPQRVPVLPDVPTLAEAGMPGVNRLAFYGVVGPKGMPPAVVQRLNAAAVKVLNDPAVRKRIEDTGSFVVANSPEAFGQQIREEYRVYKDVVTRTRLTLD</sequence>
<evidence type="ECO:0000256" key="2">
    <source>
        <dbReference type="SAM" id="SignalP"/>
    </source>
</evidence>
<dbReference type="PANTHER" id="PTHR42928">
    <property type="entry name" value="TRICARBOXYLATE-BINDING PROTEIN"/>
    <property type="match status" value="1"/>
</dbReference>
<evidence type="ECO:0000313" key="3">
    <source>
        <dbReference type="EMBL" id="SAI30020.1"/>
    </source>
</evidence>
<keyword evidence="2" id="KW-0732">Signal</keyword>
<dbReference type="InterPro" id="IPR005064">
    <property type="entry name" value="BUG"/>
</dbReference>
<evidence type="ECO:0000256" key="1">
    <source>
        <dbReference type="ARBA" id="ARBA00006987"/>
    </source>
</evidence>
<dbReference type="Pfam" id="PF03401">
    <property type="entry name" value="TctC"/>
    <property type="match status" value="1"/>
</dbReference>
<dbReference type="PANTHER" id="PTHR42928:SF5">
    <property type="entry name" value="BLR1237 PROTEIN"/>
    <property type="match status" value="1"/>
</dbReference>
<dbReference type="Proteomes" id="UP000077037">
    <property type="component" value="Unassembled WGS sequence"/>
</dbReference>
<name>A0A157P9P4_9BORD</name>
<reference evidence="3 4" key="1">
    <citation type="submission" date="2016-03" db="EMBL/GenBank/DDBJ databases">
        <authorList>
            <consortium name="Pathogen Informatics"/>
        </authorList>
    </citation>
    <scope>NUCLEOTIDE SEQUENCE [LARGE SCALE GENOMIC DNA]</scope>
    <source>
        <strain evidence="3 4">NCTC13364</strain>
    </source>
</reference>
<dbReference type="PIRSF" id="PIRSF017082">
    <property type="entry name" value="YflP"/>
    <property type="match status" value="1"/>
</dbReference>
<dbReference type="CDD" id="cd13577">
    <property type="entry name" value="PBP2_BugE_Glu"/>
    <property type="match status" value="1"/>
</dbReference>
<dbReference type="Gene3D" id="3.40.190.150">
    <property type="entry name" value="Bordetella uptake gene, domain 1"/>
    <property type="match status" value="1"/>
</dbReference>
<evidence type="ECO:0000313" key="4">
    <source>
        <dbReference type="Proteomes" id="UP000077037"/>
    </source>
</evidence>
<feature type="signal peptide" evidence="2">
    <location>
        <begin position="1"/>
        <end position="26"/>
    </location>
</feature>
<dbReference type="AlphaFoldDB" id="A0A157P9P4"/>
<comment type="similarity">
    <text evidence="1">Belongs to the UPF0065 (bug) family.</text>
</comment>
<dbReference type="InterPro" id="IPR006311">
    <property type="entry name" value="TAT_signal"/>
</dbReference>
<dbReference type="RefSeq" id="WP_082887207.1">
    <property type="nucleotide sequence ID" value="NZ_FKBS01000014.1"/>
</dbReference>
<dbReference type="EMBL" id="FKBS01000014">
    <property type="protein sequence ID" value="SAI30020.1"/>
    <property type="molecule type" value="Genomic_DNA"/>
</dbReference>
<feature type="chain" id="PRO_5007614815" evidence="2">
    <location>
        <begin position="27"/>
        <end position="328"/>
    </location>
</feature>
<proteinExistence type="inferred from homology"/>
<dbReference type="InterPro" id="IPR042100">
    <property type="entry name" value="Bug_dom1"/>
</dbReference>
<accession>A0A157P9P4</accession>